<evidence type="ECO:0000313" key="4">
    <source>
        <dbReference type="Proteomes" id="UP000215453"/>
    </source>
</evidence>
<evidence type="ECO:0000313" key="3">
    <source>
        <dbReference type="EMBL" id="SMY27002.1"/>
    </source>
</evidence>
<evidence type="ECO:0000256" key="2">
    <source>
        <dbReference type="PROSITE-ProRule" id="PRU00252"/>
    </source>
</evidence>
<keyword evidence="1 2" id="KW-0238">DNA-binding</keyword>
<organism evidence="3 4">
    <name type="scientific">Zymoseptoria tritici ST99CH_1A5</name>
    <dbReference type="NCBI Taxonomy" id="1276529"/>
    <lineage>
        <taxon>Eukaryota</taxon>
        <taxon>Fungi</taxon>
        <taxon>Dikarya</taxon>
        <taxon>Ascomycota</taxon>
        <taxon>Pezizomycotina</taxon>
        <taxon>Dothideomycetes</taxon>
        <taxon>Dothideomycetidae</taxon>
        <taxon>Mycosphaerellales</taxon>
        <taxon>Mycosphaerellaceae</taxon>
        <taxon>Zymoseptoria</taxon>
    </lineage>
</organism>
<dbReference type="CDD" id="cd04496">
    <property type="entry name" value="SSB_OBF"/>
    <property type="match status" value="1"/>
</dbReference>
<sequence>MLSIFRQHAPRAAARAFSTTTARPLAKMQIIGRLADKPDEFDTSTGRKIVRYALGVSSGPKDENGNRGVSWFRVACFMEDGPQKDLLLSLGKGSQLYVEADARMDTYETKPLEKNQQPEKRTALNLLQRNFEIISSRPRDGEDSDGSE</sequence>
<dbReference type="EMBL" id="LT882683">
    <property type="protein sequence ID" value="SMY27002.1"/>
    <property type="molecule type" value="Genomic_DNA"/>
</dbReference>
<dbReference type="InterPro" id="IPR000424">
    <property type="entry name" value="Primosome_PriB/ssb"/>
</dbReference>
<dbReference type="AlphaFoldDB" id="A0A1Y6LRI3"/>
<dbReference type="SUPFAM" id="SSF50249">
    <property type="entry name" value="Nucleic acid-binding proteins"/>
    <property type="match status" value="1"/>
</dbReference>
<proteinExistence type="predicted"/>
<dbReference type="PROSITE" id="PS50935">
    <property type="entry name" value="SSB"/>
    <property type="match status" value="1"/>
</dbReference>
<accession>A0A1Y6LRI3</accession>
<evidence type="ECO:0008006" key="5">
    <source>
        <dbReference type="Google" id="ProtNLM"/>
    </source>
</evidence>
<protein>
    <recommendedName>
        <fullName evidence="5">SsDNA binding protein</fullName>
    </recommendedName>
</protein>
<gene>
    <name evidence="3" type="ORF">ZT1A5_G8446</name>
</gene>
<dbReference type="Gene3D" id="2.40.50.140">
    <property type="entry name" value="Nucleic acid-binding proteins"/>
    <property type="match status" value="1"/>
</dbReference>
<reference evidence="3 4" key="1">
    <citation type="submission" date="2016-10" db="EMBL/GenBank/DDBJ databases">
        <authorList>
            <person name="Varghese N."/>
        </authorList>
    </citation>
    <scope>NUCLEOTIDE SEQUENCE [LARGE SCALE GENOMIC DNA]</scope>
</reference>
<evidence type="ECO:0000256" key="1">
    <source>
        <dbReference type="ARBA" id="ARBA00023125"/>
    </source>
</evidence>
<dbReference type="Pfam" id="PF00436">
    <property type="entry name" value="SSB"/>
    <property type="match status" value="1"/>
</dbReference>
<name>A0A1Y6LRI3_ZYMTR</name>
<dbReference type="InterPro" id="IPR012340">
    <property type="entry name" value="NA-bd_OB-fold"/>
</dbReference>
<dbReference type="Proteomes" id="UP000215453">
    <property type="component" value="Chromosome 8"/>
</dbReference>
<dbReference type="GO" id="GO:0003697">
    <property type="term" value="F:single-stranded DNA binding"/>
    <property type="evidence" value="ECO:0007669"/>
    <property type="project" value="InterPro"/>
</dbReference>